<feature type="region of interest" description="Disordered" evidence="1">
    <location>
        <begin position="205"/>
        <end position="229"/>
    </location>
</feature>
<organism evidence="3 4">
    <name type="scientific">Cytospora mali</name>
    <name type="common">Apple Valsa canker fungus</name>
    <name type="synonym">Valsa mali</name>
    <dbReference type="NCBI Taxonomy" id="578113"/>
    <lineage>
        <taxon>Eukaryota</taxon>
        <taxon>Fungi</taxon>
        <taxon>Dikarya</taxon>
        <taxon>Ascomycota</taxon>
        <taxon>Pezizomycotina</taxon>
        <taxon>Sordariomycetes</taxon>
        <taxon>Sordariomycetidae</taxon>
        <taxon>Diaporthales</taxon>
        <taxon>Cytosporaceae</taxon>
        <taxon>Cytospora</taxon>
    </lineage>
</organism>
<keyword evidence="2" id="KW-1133">Transmembrane helix</keyword>
<evidence type="ECO:0000256" key="2">
    <source>
        <dbReference type="SAM" id="Phobius"/>
    </source>
</evidence>
<feature type="region of interest" description="Disordered" evidence="1">
    <location>
        <begin position="1"/>
        <end position="29"/>
    </location>
</feature>
<name>A0A194V586_CYTMA</name>
<evidence type="ECO:0000313" key="4">
    <source>
        <dbReference type="Proteomes" id="UP000078576"/>
    </source>
</evidence>
<feature type="compositionally biased region" description="Polar residues" evidence="1">
    <location>
        <begin position="1"/>
        <end position="26"/>
    </location>
</feature>
<gene>
    <name evidence="3" type="ORF">VP1G_06358</name>
</gene>
<feature type="transmembrane region" description="Helical" evidence="2">
    <location>
        <begin position="279"/>
        <end position="303"/>
    </location>
</feature>
<keyword evidence="4" id="KW-1185">Reference proteome</keyword>
<evidence type="ECO:0000256" key="1">
    <source>
        <dbReference type="SAM" id="MobiDB-lite"/>
    </source>
</evidence>
<keyword evidence="2" id="KW-0472">Membrane</keyword>
<feature type="compositionally biased region" description="Polar residues" evidence="1">
    <location>
        <begin position="215"/>
        <end position="229"/>
    </location>
</feature>
<dbReference type="AlphaFoldDB" id="A0A194V586"/>
<dbReference type="Proteomes" id="UP000078576">
    <property type="component" value="Unassembled WGS sequence"/>
</dbReference>
<feature type="transmembrane region" description="Helical" evidence="2">
    <location>
        <begin position="241"/>
        <end position="259"/>
    </location>
</feature>
<feature type="region of interest" description="Disordered" evidence="1">
    <location>
        <begin position="151"/>
        <end position="179"/>
    </location>
</feature>
<dbReference type="OrthoDB" id="5238272at2759"/>
<proteinExistence type="predicted"/>
<dbReference type="EMBL" id="KN714724">
    <property type="protein sequence ID" value="KUI59079.1"/>
    <property type="molecule type" value="Genomic_DNA"/>
</dbReference>
<keyword evidence="2" id="KW-0812">Transmembrane</keyword>
<reference evidence="4" key="1">
    <citation type="submission" date="2014-12" db="EMBL/GenBank/DDBJ databases">
        <title>Genome Sequence of Valsa Canker Pathogens Uncovers a Specific Adaption of Colonization on Woody Bark.</title>
        <authorList>
            <person name="Yin Z."/>
            <person name="Liu H."/>
            <person name="Gao X."/>
            <person name="Li Z."/>
            <person name="Song N."/>
            <person name="Ke X."/>
            <person name="Dai Q."/>
            <person name="Wu Y."/>
            <person name="Sun Y."/>
            <person name="Xu J.-R."/>
            <person name="Kang Z.K."/>
            <person name="Wang L."/>
            <person name="Huang L."/>
        </authorList>
    </citation>
    <scope>NUCLEOTIDE SEQUENCE [LARGE SCALE GENOMIC DNA]</scope>
    <source>
        <strain evidence="4">SXYL134</strain>
    </source>
</reference>
<evidence type="ECO:0000313" key="3">
    <source>
        <dbReference type="EMBL" id="KUI59079.1"/>
    </source>
</evidence>
<protein>
    <submittedName>
        <fullName evidence="3">Uncharacterized protein</fullName>
    </submittedName>
</protein>
<accession>A0A194V586</accession>
<sequence>MASQHLTNGKQQKNPYEVSPLSSDAGSISRHESWLSGRFDLVLPPTQQNHNEQIHHQQFVPNWPLPPATPPGLSNQHILVPMPPNNTPVITPEVSLEDVSLDGQNSPNNIHQELKERLQDVQLATIAPAVHLRPSSFEIMGCLTPSEFKQSARTRTGHAGQPGASQYHHGHQYGLNRTPTPYPSGAAPAGILSVGTRRIRFINNPEDPAPGRAVTASQNGTLRAPQQSHQTSYEHFGTKRLVILIVSCGLALASFLLLTQSVAVMTVFRAADEPLNSGYIVECVLSIIILLPSIGCLVLVFIGRDIVFPYTLRSPFARRQPPQPKEFELASTSRPVTNNNQDIERGEVQHQVIPQPTTPVQGPAESRELLLQAAASNAIVAPSTTQTSIVTELCDAVCAPDTRP</sequence>